<evidence type="ECO:0000313" key="2">
    <source>
        <dbReference type="EMBL" id="EFJ02679.1"/>
    </source>
</evidence>
<feature type="compositionally biased region" description="Basic and acidic residues" evidence="1">
    <location>
        <begin position="53"/>
        <end position="65"/>
    </location>
</feature>
<dbReference type="STRING" id="578458.D8PKQ8"/>
<dbReference type="HOGENOM" id="CLU_1016176_0_0_1"/>
<organism evidence="3">
    <name type="scientific">Schizophyllum commune (strain H4-8 / FGSC 9210)</name>
    <name type="common">Split gill fungus</name>
    <dbReference type="NCBI Taxonomy" id="578458"/>
    <lineage>
        <taxon>Eukaryota</taxon>
        <taxon>Fungi</taxon>
        <taxon>Dikarya</taxon>
        <taxon>Basidiomycota</taxon>
        <taxon>Agaricomycotina</taxon>
        <taxon>Agaricomycetes</taxon>
        <taxon>Agaricomycetidae</taxon>
        <taxon>Agaricales</taxon>
        <taxon>Schizophyllaceae</taxon>
        <taxon>Schizophyllum</taxon>
    </lineage>
</organism>
<dbReference type="EMBL" id="GL377302">
    <property type="protein sequence ID" value="EFJ02679.1"/>
    <property type="molecule type" value="Genomic_DNA"/>
</dbReference>
<reference evidence="2 3" key="1">
    <citation type="journal article" date="2010" name="Nat. Biotechnol.">
        <title>Genome sequence of the model mushroom Schizophyllum commune.</title>
        <authorList>
            <person name="Ohm R.A."/>
            <person name="de Jong J.F."/>
            <person name="Lugones L.G."/>
            <person name="Aerts A."/>
            <person name="Kothe E."/>
            <person name="Stajich J.E."/>
            <person name="de Vries R.P."/>
            <person name="Record E."/>
            <person name="Levasseur A."/>
            <person name="Baker S.E."/>
            <person name="Bartholomew K.A."/>
            <person name="Coutinho P.M."/>
            <person name="Erdmann S."/>
            <person name="Fowler T.J."/>
            <person name="Gathman A.C."/>
            <person name="Lombard V."/>
            <person name="Henrissat B."/>
            <person name="Knabe N."/>
            <person name="Kuees U."/>
            <person name="Lilly W.W."/>
            <person name="Lindquist E."/>
            <person name="Lucas S."/>
            <person name="Magnuson J.K."/>
            <person name="Piumi F."/>
            <person name="Raudaskoski M."/>
            <person name="Salamov A."/>
            <person name="Schmutz J."/>
            <person name="Schwarze F.W.M.R."/>
            <person name="vanKuyk P.A."/>
            <person name="Horton J.S."/>
            <person name="Grigoriev I.V."/>
            <person name="Woesten H.A.B."/>
        </authorList>
    </citation>
    <scope>NUCLEOTIDE SEQUENCE [LARGE SCALE GENOMIC DNA]</scope>
    <source>
        <strain evidence="3">H4-8 / FGSC 9210</strain>
    </source>
</reference>
<dbReference type="InParanoid" id="D8PKQ8"/>
<dbReference type="AlphaFoldDB" id="D8PKQ8"/>
<evidence type="ECO:0000313" key="3">
    <source>
        <dbReference type="Proteomes" id="UP000007431"/>
    </source>
</evidence>
<name>D8PKQ8_SCHCM</name>
<feature type="compositionally biased region" description="Basic and acidic residues" evidence="1">
    <location>
        <begin position="1"/>
        <end position="33"/>
    </location>
</feature>
<dbReference type="Proteomes" id="UP000007431">
    <property type="component" value="Unassembled WGS sequence"/>
</dbReference>
<dbReference type="VEuPathDB" id="FungiDB:SCHCODRAFT_01037325"/>
<feature type="region of interest" description="Disordered" evidence="1">
    <location>
        <begin position="1"/>
        <end position="69"/>
    </location>
</feature>
<gene>
    <name evidence="2" type="ORF">SCHCODRAFT_84299</name>
</gene>
<sequence>MEKVEPVKKETEPVKGIEPEAVEQEHADAEVAIKADNAQKLSVQEGAEATEAEDAKAREEAKEAEVGEAPPAPKLHVACTVGVERQLQVLLPDRPLDLQFSVTDSRTLDTEHIPGPLKRYLDDLNAFISEGGDRTRPITPVMVKHDGRTYVVHSSQSVGRSTVPLTHRVFSTDTIHASALEEPASASEGAPSGIKDTPTATKERVLDLEGGERTNICRVEVPVGESDAEWETFLRTCDRLTCPALPEQAPKAKLDFAGSSVTDGAGKEAEGESS</sequence>
<protein>
    <submittedName>
        <fullName evidence="2">Expressed protein</fullName>
    </submittedName>
</protein>
<proteinExistence type="predicted"/>
<accession>D8PKQ8</accession>
<evidence type="ECO:0000256" key="1">
    <source>
        <dbReference type="SAM" id="MobiDB-lite"/>
    </source>
</evidence>
<keyword evidence="3" id="KW-1185">Reference proteome</keyword>
<feature type="compositionally biased region" description="Basic and acidic residues" evidence="1">
    <location>
        <begin position="265"/>
        <end position="274"/>
    </location>
</feature>
<feature type="region of interest" description="Disordered" evidence="1">
    <location>
        <begin position="255"/>
        <end position="274"/>
    </location>
</feature>